<name>A0A2I0B3K3_9ASPA</name>
<dbReference type="Proteomes" id="UP000236161">
    <property type="component" value="Unassembled WGS sequence"/>
</dbReference>
<evidence type="ECO:0000313" key="1">
    <source>
        <dbReference type="EMBL" id="PKA62365.1"/>
    </source>
</evidence>
<dbReference type="EMBL" id="KZ451917">
    <property type="protein sequence ID" value="PKA62365.1"/>
    <property type="molecule type" value="Genomic_DNA"/>
</dbReference>
<proteinExistence type="predicted"/>
<organism evidence="1 2">
    <name type="scientific">Apostasia shenzhenica</name>
    <dbReference type="NCBI Taxonomy" id="1088818"/>
    <lineage>
        <taxon>Eukaryota</taxon>
        <taxon>Viridiplantae</taxon>
        <taxon>Streptophyta</taxon>
        <taxon>Embryophyta</taxon>
        <taxon>Tracheophyta</taxon>
        <taxon>Spermatophyta</taxon>
        <taxon>Magnoliopsida</taxon>
        <taxon>Liliopsida</taxon>
        <taxon>Asparagales</taxon>
        <taxon>Orchidaceae</taxon>
        <taxon>Apostasioideae</taxon>
        <taxon>Apostasia</taxon>
    </lineage>
</organism>
<protein>
    <recommendedName>
        <fullName evidence="3">Retrotransposon gag domain-containing protein</fullName>
    </recommendedName>
</protein>
<keyword evidence="2" id="KW-1185">Reference proteome</keyword>
<reference evidence="1 2" key="1">
    <citation type="journal article" date="2017" name="Nature">
        <title>The Apostasia genome and the evolution of orchids.</title>
        <authorList>
            <person name="Zhang G.Q."/>
            <person name="Liu K.W."/>
            <person name="Li Z."/>
            <person name="Lohaus R."/>
            <person name="Hsiao Y.Y."/>
            <person name="Niu S.C."/>
            <person name="Wang J.Y."/>
            <person name="Lin Y.C."/>
            <person name="Xu Q."/>
            <person name="Chen L.J."/>
            <person name="Yoshida K."/>
            <person name="Fujiwara S."/>
            <person name="Wang Z.W."/>
            <person name="Zhang Y.Q."/>
            <person name="Mitsuda N."/>
            <person name="Wang M."/>
            <person name="Liu G.H."/>
            <person name="Pecoraro L."/>
            <person name="Huang H.X."/>
            <person name="Xiao X.J."/>
            <person name="Lin M."/>
            <person name="Wu X.Y."/>
            <person name="Wu W.L."/>
            <person name="Chen Y.Y."/>
            <person name="Chang S.B."/>
            <person name="Sakamoto S."/>
            <person name="Ohme-Takagi M."/>
            <person name="Yagi M."/>
            <person name="Zeng S.J."/>
            <person name="Shen C.Y."/>
            <person name="Yeh C.M."/>
            <person name="Luo Y.B."/>
            <person name="Tsai W.C."/>
            <person name="Van de Peer Y."/>
            <person name="Liu Z.J."/>
        </authorList>
    </citation>
    <scope>NUCLEOTIDE SEQUENCE [LARGE SCALE GENOMIC DNA]</scope>
    <source>
        <strain evidence="2">cv. Shenzhen</strain>
        <tissue evidence="1">Stem</tissue>
    </source>
</reference>
<dbReference type="OrthoDB" id="786614at2759"/>
<accession>A0A2I0B3K3</accession>
<gene>
    <name evidence="1" type="ORF">AXF42_Ash009250</name>
</gene>
<evidence type="ECO:0000313" key="2">
    <source>
        <dbReference type="Proteomes" id="UP000236161"/>
    </source>
</evidence>
<evidence type="ECO:0008006" key="3">
    <source>
        <dbReference type="Google" id="ProtNLM"/>
    </source>
</evidence>
<dbReference type="AlphaFoldDB" id="A0A2I0B3K3"/>
<sequence>MRVELERLVQRNMIVPEYEVKFTSLSKFVPSWYLQRKTSVICSKKGCETQFMQLSFQA</sequence>